<feature type="transmembrane region" description="Helical" evidence="1">
    <location>
        <begin position="54"/>
        <end position="73"/>
    </location>
</feature>
<comment type="caution">
    <text evidence="2">The sequence shown here is derived from an EMBL/GenBank/DDBJ whole genome shotgun (WGS) entry which is preliminary data.</text>
</comment>
<evidence type="ECO:0000256" key="1">
    <source>
        <dbReference type="SAM" id="Phobius"/>
    </source>
</evidence>
<feature type="transmembrane region" description="Helical" evidence="1">
    <location>
        <begin position="12"/>
        <end position="34"/>
    </location>
</feature>
<keyword evidence="1" id="KW-0812">Transmembrane</keyword>
<accession>A0ABD2A549</accession>
<keyword evidence="1" id="KW-0472">Membrane</keyword>
<keyword evidence="1" id="KW-1133">Transmembrane helix</keyword>
<dbReference type="EMBL" id="JAUDFV010000155">
    <property type="protein sequence ID" value="KAL2715721.1"/>
    <property type="molecule type" value="Genomic_DNA"/>
</dbReference>
<dbReference type="Proteomes" id="UP001607302">
    <property type="component" value="Unassembled WGS sequence"/>
</dbReference>
<keyword evidence="3" id="KW-1185">Reference proteome</keyword>
<evidence type="ECO:0000313" key="2">
    <source>
        <dbReference type="EMBL" id="KAL2715721.1"/>
    </source>
</evidence>
<organism evidence="2 3">
    <name type="scientific">Vespula squamosa</name>
    <name type="common">Southern yellow jacket</name>
    <name type="synonym">Wasp</name>
    <dbReference type="NCBI Taxonomy" id="30214"/>
    <lineage>
        <taxon>Eukaryota</taxon>
        <taxon>Metazoa</taxon>
        <taxon>Ecdysozoa</taxon>
        <taxon>Arthropoda</taxon>
        <taxon>Hexapoda</taxon>
        <taxon>Insecta</taxon>
        <taxon>Pterygota</taxon>
        <taxon>Neoptera</taxon>
        <taxon>Endopterygota</taxon>
        <taxon>Hymenoptera</taxon>
        <taxon>Apocrita</taxon>
        <taxon>Aculeata</taxon>
        <taxon>Vespoidea</taxon>
        <taxon>Vespidae</taxon>
        <taxon>Vespinae</taxon>
        <taxon>Vespula</taxon>
    </lineage>
</organism>
<evidence type="ECO:0000313" key="3">
    <source>
        <dbReference type="Proteomes" id="UP001607302"/>
    </source>
</evidence>
<name>A0ABD2A549_VESSQ</name>
<sequence length="82" mass="9375">MYTFHSLLEFHPLELSLLSIPMICLRKCLLFGLYDIKDSMCTNDAIGMNQAETMVYLLGSIFLILVRASYIRGGADRIDELR</sequence>
<dbReference type="AlphaFoldDB" id="A0ABD2A549"/>
<proteinExistence type="predicted"/>
<gene>
    <name evidence="2" type="ORF">V1478_015419</name>
</gene>
<protein>
    <submittedName>
        <fullName evidence="2">Uncharacterized protein</fullName>
    </submittedName>
</protein>
<reference evidence="2 3" key="1">
    <citation type="journal article" date="2024" name="Ann. Entomol. Soc. Am.">
        <title>Genomic analyses of the southern and eastern yellowjacket wasps (Hymenoptera: Vespidae) reveal evolutionary signatures of social life.</title>
        <authorList>
            <person name="Catto M.A."/>
            <person name="Caine P.B."/>
            <person name="Orr S.E."/>
            <person name="Hunt B.G."/>
            <person name="Goodisman M.A.D."/>
        </authorList>
    </citation>
    <scope>NUCLEOTIDE SEQUENCE [LARGE SCALE GENOMIC DNA]</scope>
    <source>
        <strain evidence="2">233</strain>
        <tissue evidence="2">Head and thorax</tissue>
    </source>
</reference>